<dbReference type="PANTHER" id="PTHR47837">
    <property type="entry name" value="GTP PYROPHOSPHOKINASE YJBM"/>
    <property type="match status" value="1"/>
</dbReference>
<dbReference type="Pfam" id="PF04607">
    <property type="entry name" value="RelA_SpoT"/>
    <property type="match status" value="1"/>
</dbReference>
<keyword evidence="4" id="KW-1185">Reference proteome</keyword>
<feature type="domain" description="RelA/SpoT" evidence="2">
    <location>
        <begin position="51"/>
        <end position="178"/>
    </location>
</feature>
<sequence>MNIKNQSNSTIYGPYQVHLNDILNELMGRLNTASEAYREKTGEALFEHLNGRVKNEASMIDKCERRQLPATPYSALHELTDAIGIRVVTTFRDDIDRVIHIIESFDDCEIVERKDYIHHVKPNGYRSYHLILSMETPYEDVCGSVPGHYFVEIQLRTIAMDTWASLEHQVSYKKNIDPKRAELLSQELKRCADELASCDISMQTIRNLIREKE</sequence>
<accession>A0A6L5GS29</accession>
<protein>
    <submittedName>
        <fullName evidence="3">GTP pyrophosphokinase family protein</fullName>
    </submittedName>
</protein>
<gene>
    <name evidence="3" type="ORF">FRC53_04535</name>
</gene>
<dbReference type="UniPathway" id="UPA00908">
    <property type="reaction ID" value="UER00884"/>
</dbReference>
<evidence type="ECO:0000313" key="3">
    <source>
        <dbReference type="EMBL" id="MQM72686.1"/>
    </source>
</evidence>
<evidence type="ECO:0000313" key="4">
    <source>
        <dbReference type="Proteomes" id="UP000473648"/>
    </source>
</evidence>
<comment type="pathway">
    <text evidence="1">Purine metabolism; ppGpp biosynthesis; ppGpp from GTP: step 1/2.</text>
</comment>
<evidence type="ECO:0000256" key="1">
    <source>
        <dbReference type="ARBA" id="ARBA00004976"/>
    </source>
</evidence>
<dbReference type="EMBL" id="VOGB01000004">
    <property type="protein sequence ID" value="MQM72686.1"/>
    <property type="molecule type" value="Genomic_DNA"/>
</dbReference>
<dbReference type="CDD" id="cd05399">
    <property type="entry name" value="NT_Rel-Spo_like"/>
    <property type="match status" value="1"/>
</dbReference>
<dbReference type="InterPro" id="IPR043519">
    <property type="entry name" value="NT_sf"/>
</dbReference>
<dbReference type="InterPro" id="IPR007685">
    <property type="entry name" value="RelA_SpoT"/>
</dbReference>
<dbReference type="SUPFAM" id="SSF81301">
    <property type="entry name" value="Nucleotidyltransferase"/>
    <property type="match status" value="1"/>
</dbReference>
<comment type="caution">
    <text evidence="3">The sequence shown here is derived from an EMBL/GenBank/DDBJ whole genome shotgun (WGS) entry which is preliminary data.</text>
</comment>
<proteinExistence type="predicted"/>
<dbReference type="SMART" id="SM00954">
    <property type="entry name" value="RelA_SpoT"/>
    <property type="match status" value="1"/>
</dbReference>
<dbReference type="Gene3D" id="3.30.460.10">
    <property type="entry name" value="Beta Polymerase, domain 2"/>
    <property type="match status" value="1"/>
</dbReference>
<dbReference type="InterPro" id="IPR052366">
    <property type="entry name" value="GTP_Pyrophosphokinase"/>
</dbReference>
<dbReference type="GO" id="GO:0016301">
    <property type="term" value="F:kinase activity"/>
    <property type="evidence" value="ECO:0007669"/>
    <property type="project" value="UniProtKB-KW"/>
</dbReference>
<dbReference type="GO" id="GO:0015970">
    <property type="term" value="P:guanosine tetraphosphate biosynthetic process"/>
    <property type="evidence" value="ECO:0007669"/>
    <property type="project" value="UniProtKB-UniPathway"/>
</dbReference>
<dbReference type="PANTHER" id="PTHR47837:SF1">
    <property type="entry name" value="GTP PYROPHOSPHOKINASE YJBM"/>
    <property type="match status" value="1"/>
</dbReference>
<dbReference type="Proteomes" id="UP000473648">
    <property type="component" value="Unassembled WGS sequence"/>
</dbReference>
<dbReference type="AlphaFoldDB" id="A0A6L5GS29"/>
<dbReference type="Gene3D" id="1.10.287.860">
    <property type="entry name" value="Nucleotidyltransferase"/>
    <property type="match status" value="1"/>
</dbReference>
<organism evidence="3 4">
    <name type="scientific">Candidatus Pseudoramibacter fermentans</name>
    <dbReference type="NCBI Taxonomy" id="2594427"/>
    <lineage>
        <taxon>Bacteria</taxon>
        <taxon>Bacillati</taxon>
        <taxon>Bacillota</taxon>
        <taxon>Clostridia</taxon>
        <taxon>Eubacteriales</taxon>
        <taxon>Eubacteriaceae</taxon>
        <taxon>Pseudoramibacter</taxon>
    </lineage>
</organism>
<name>A0A6L5GS29_9FIRM</name>
<reference evidence="3" key="1">
    <citation type="journal article" date="2020" name="Appl. Environ. Microbiol.">
        <title>Medium-Chain Fatty Acid Synthesis by 'Candidatus Weimeria bifida' gen. nov., sp. nov., and 'Candidatus Pseudoramibacter fermentans' sp. nov.</title>
        <authorList>
            <person name="Scarborough M.J."/>
            <person name="Myers K.S."/>
            <person name="Donohue T.J."/>
            <person name="Noguera D.R."/>
        </authorList>
    </citation>
    <scope>NUCLEOTIDE SEQUENCE</scope>
    <source>
        <strain evidence="3">EUB1.1</strain>
    </source>
</reference>
<evidence type="ECO:0000259" key="2">
    <source>
        <dbReference type="SMART" id="SM00954"/>
    </source>
</evidence>